<dbReference type="CDD" id="cd00082">
    <property type="entry name" value="HisKA"/>
    <property type="match status" value="1"/>
</dbReference>
<dbReference type="AlphaFoldDB" id="A0A6S6XVA2"/>
<dbReference type="InterPro" id="IPR004358">
    <property type="entry name" value="Sig_transdc_His_kin-like_C"/>
</dbReference>
<dbReference type="InterPro" id="IPR050351">
    <property type="entry name" value="BphY/WalK/GraS-like"/>
</dbReference>
<dbReference type="GO" id="GO:0005524">
    <property type="term" value="F:ATP binding"/>
    <property type="evidence" value="ECO:0007669"/>
    <property type="project" value="UniProtKB-KW"/>
</dbReference>
<keyword evidence="7" id="KW-0597">Phosphoprotein</keyword>
<dbReference type="Pfam" id="PF11808">
    <property type="entry name" value="PhoR"/>
    <property type="match status" value="1"/>
</dbReference>
<evidence type="ECO:0000259" key="19">
    <source>
        <dbReference type="PROSITE" id="PS50112"/>
    </source>
</evidence>
<keyword evidence="10" id="KW-0812">Transmembrane</keyword>
<evidence type="ECO:0000256" key="17">
    <source>
        <dbReference type="ARBA" id="ARBA00025207"/>
    </source>
</evidence>
<dbReference type="Proteomes" id="UP000515733">
    <property type="component" value="Chromosome"/>
</dbReference>
<dbReference type="SUPFAM" id="SSF55785">
    <property type="entry name" value="PYP-like sensor domain (PAS domain)"/>
    <property type="match status" value="1"/>
</dbReference>
<comment type="function">
    <text evidence="17">Member of the two-component regulatory system PhoR/PhoB involved in the phosphate regulon genes expression. PhoR may function as a membrane-associated protein kinase that phosphorylates PhoB in response to environmental signals.</text>
</comment>
<keyword evidence="8" id="KW-0592">Phosphate transport</keyword>
<evidence type="ECO:0000313" key="20">
    <source>
        <dbReference type="EMBL" id="CAB1368745.1"/>
    </source>
</evidence>
<evidence type="ECO:0000256" key="14">
    <source>
        <dbReference type="ARBA" id="ARBA00022989"/>
    </source>
</evidence>
<sequence length="431" mass="48300">MEFWVFTVLRLALLALAGAVMGWVFGPVPALALVCAVLLLGQGYQIWQLRRLRRWLKATDASRLPEETGLWGDIFVDLYRAQKQQARDREQLTTALDRFREAASALPEGVLMLDGDGRIEWFNAYAQTQFGLDPGRDVGTLATHLIRQPEFSSYAQSNDWREPVLLRVGQGQVRDLSVLLVPFAGGRLLYSRDVTQLQRVETMRRDFIANVSHELRTPLTVILGFLDPLAHDQDLPVESRARFLAMIQDQAQRMSRLVEDLLTLSRLEAKSDPQREEPVDVPALLATLLDEGRALSGGRHRFEEDIAPHGLMGCPLELRSAFGNLISNAVRYTPEGGRIKVRWARENEGALFEVSDTGIGIPAEHIPRLTERFYRVDKGRSTETGGTGLGLSIVKHVLLHHQARLDVESTPGQGSRFRVLFPAGRMVASVR</sequence>
<keyword evidence="14" id="KW-1133">Transmembrane helix</keyword>
<evidence type="ECO:0000256" key="6">
    <source>
        <dbReference type="ARBA" id="ARBA00022475"/>
    </source>
</evidence>
<reference evidence="20 21" key="1">
    <citation type="submission" date="2020-03" db="EMBL/GenBank/DDBJ databases">
        <authorList>
            <consortium name="Genoscope - CEA"/>
            <person name="William W."/>
        </authorList>
    </citation>
    <scope>NUCLEOTIDE SEQUENCE [LARGE SCALE GENOMIC DNA]</scope>
    <source>
        <strain evidence="21">DSM 16959</strain>
    </source>
</reference>
<keyword evidence="11" id="KW-0547">Nucleotide-binding</keyword>
<keyword evidence="16" id="KW-0472">Membrane</keyword>
<dbReference type="FunFam" id="3.30.565.10:FF:000006">
    <property type="entry name" value="Sensor histidine kinase WalK"/>
    <property type="match status" value="1"/>
</dbReference>
<keyword evidence="5" id="KW-0813">Transport</keyword>
<dbReference type="PROSITE" id="PS50109">
    <property type="entry name" value="HIS_KIN"/>
    <property type="match status" value="1"/>
</dbReference>
<evidence type="ECO:0000256" key="11">
    <source>
        <dbReference type="ARBA" id="ARBA00022741"/>
    </source>
</evidence>
<dbReference type="InterPro" id="IPR036890">
    <property type="entry name" value="HATPase_C_sf"/>
</dbReference>
<dbReference type="InterPro" id="IPR021766">
    <property type="entry name" value="PhoR_N"/>
</dbReference>
<keyword evidence="13" id="KW-0067">ATP-binding</keyword>
<evidence type="ECO:0000256" key="16">
    <source>
        <dbReference type="ARBA" id="ARBA00023136"/>
    </source>
</evidence>
<name>A0A6S6XVA2_9PROT</name>
<dbReference type="GO" id="GO:0000155">
    <property type="term" value="F:phosphorelay sensor kinase activity"/>
    <property type="evidence" value="ECO:0007669"/>
    <property type="project" value="InterPro"/>
</dbReference>
<dbReference type="EC" id="2.7.13.3" evidence="3"/>
<dbReference type="InterPro" id="IPR036097">
    <property type="entry name" value="HisK_dim/P_sf"/>
</dbReference>
<dbReference type="SUPFAM" id="SSF47384">
    <property type="entry name" value="Homodimeric domain of signal transducing histidine kinase"/>
    <property type="match status" value="1"/>
</dbReference>
<dbReference type="InterPro" id="IPR003594">
    <property type="entry name" value="HATPase_dom"/>
</dbReference>
<dbReference type="Pfam" id="PF00512">
    <property type="entry name" value="HisKA"/>
    <property type="match status" value="1"/>
</dbReference>
<dbReference type="SMART" id="SM00387">
    <property type="entry name" value="HATPase_c"/>
    <property type="match status" value="1"/>
</dbReference>
<keyword evidence="21" id="KW-1185">Reference proteome</keyword>
<dbReference type="FunFam" id="1.10.287.130:FF:000008">
    <property type="entry name" value="Two-component sensor histidine kinase"/>
    <property type="match status" value="1"/>
</dbReference>
<dbReference type="Pfam" id="PF13188">
    <property type="entry name" value="PAS_8"/>
    <property type="match status" value="1"/>
</dbReference>
<dbReference type="GO" id="GO:0005886">
    <property type="term" value="C:plasma membrane"/>
    <property type="evidence" value="ECO:0007669"/>
    <property type="project" value="UniProtKB-SubCell"/>
</dbReference>
<dbReference type="PRINTS" id="PR00344">
    <property type="entry name" value="BCTRLSENSOR"/>
</dbReference>
<evidence type="ECO:0000259" key="18">
    <source>
        <dbReference type="PROSITE" id="PS50109"/>
    </source>
</evidence>
<protein>
    <recommendedName>
        <fullName evidence="4">Phosphate regulon sensor protein PhoR</fullName>
        <ecNumber evidence="3">2.7.13.3</ecNumber>
    </recommendedName>
</protein>
<dbReference type="EMBL" id="LR778301">
    <property type="protein sequence ID" value="CAB1368745.1"/>
    <property type="molecule type" value="Genomic_DNA"/>
</dbReference>
<feature type="domain" description="PAS" evidence="19">
    <location>
        <begin position="95"/>
        <end position="150"/>
    </location>
</feature>
<dbReference type="GO" id="GO:0006817">
    <property type="term" value="P:phosphate ion transport"/>
    <property type="evidence" value="ECO:0007669"/>
    <property type="project" value="UniProtKB-KW"/>
</dbReference>
<dbReference type="InterPro" id="IPR014310">
    <property type="entry name" value="Sig_transdc_His_kinase_PhoR"/>
</dbReference>
<dbReference type="NCBIfam" id="TIGR02966">
    <property type="entry name" value="phoR_proteo"/>
    <property type="match status" value="1"/>
</dbReference>
<organism evidence="20 21">
    <name type="scientific">Denitratisoma oestradiolicum</name>
    <dbReference type="NCBI Taxonomy" id="311182"/>
    <lineage>
        <taxon>Bacteria</taxon>
        <taxon>Pseudomonadati</taxon>
        <taxon>Pseudomonadota</taxon>
        <taxon>Betaproteobacteria</taxon>
        <taxon>Nitrosomonadales</taxon>
        <taxon>Sterolibacteriaceae</taxon>
        <taxon>Denitratisoma</taxon>
    </lineage>
</organism>
<dbReference type="RefSeq" id="WP_232096464.1">
    <property type="nucleotide sequence ID" value="NZ_LR778301.1"/>
</dbReference>
<evidence type="ECO:0000256" key="8">
    <source>
        <dbReference type="ARBA" id="ARBA00022592"/>
    </source>
</evidence>
<evidence type="ECO:0000256" key="3">
    <source>
        <dbReference type="ARBA" id="ARBA00012438"/>
    </source>
</evidence>
<comment type="catalytic activity">
    <reaction evidence="1">
        <text>ATP + protein L-histidine = ADP + protein N-phospho-L-histidine.</text>
        <dbReference type="EC" id="2.7.13.3"/>
    </reaction>
</comment>
<dbReference type="GO" id="GO:0004721">
    <property type="term" value="F:phosphoprotein phosphatase activity"/>
    <property type="evidence" value="ECO:0007669"/>
    <property type="project" value="InterPro"/>
</dbReference>
<dbReference type="PROSITE" id="PS50112">
    <property type="entry name" value="PAS"/>
    <property type="match status" value="1"/>
</dbReference>
<dbReference type="SUPFAM" id="SSF55874">
    <property type="entry name" value="ATPase domain of HSP90 chaperone/DNA topoisomerase II/histidine kinase"/>
    <property type="match status" value="1"/>
</dbReference>
<evidence type="ECO:0000256" key="1">
    <source>
        <dbReference type="ARBA" id="ARBA00000085"/>
    </source>
</evidence>
<dbReference type="Pfam" id="PF02518">
    <property type="entry name" value="HATPase_c"/>
    <property type="match status" value="1"/>
</dbReference>
<dbReference type="SMART" id="SM00388">
    <property type="entry name" value="HisKA"/>
    <property type="match status" value="1"/>
</dbReference>
<keyword evidence="15" id="KW-0902">Two-component regulatory system</keyword>
<dbReference type="Gene3D" id="3.30.565.10">
    <property type="entry name" value="Histidine kinase-like ATPase, C-terminal domain"/>
    <property type="match status" value="1"/>
</dbReference>
<evidence type="ECO:0000256" key="2">
    <source>
        <dbReference type="ARBA" id="ARBA00004429"/>
    </source>
</evidence>
<dbReference type="KEGG" id="doe:DENOEST_1580"/>
<dbReference type="PANTHER" id="PTHR45453:SF1">
    <property type="entry name" value="PHOSPHATE REGULON SENSOR PROTEIN PHOR"/>
    <property type="match status" value="1"/>
</dbReference>
<evidence type="ECO:0000256" key="4">
    <source>
        <dbReference type="ARBA" id="ARBA00019665"/>
    </source>
</evidence>
<dbReference type="GO" id="GO:0016036">
    <property type="term" value="P:cellular response to phosphate starvation"/>
    <property type="evidence" value="ECO:0007669"/>
    <property type="project" value="TreeGrafter"/>
</dbReference>
<keyword evidence="9 20" id="KW-0808">Transferase</keyword>
<feature type="domain" description="Histidine kinase" evidence="18">
    <location>
        <begin position="210"/>
        <end position="425"/>
    </location>
</feature>
<dbReference type="NCBIfam" id="NF008235">
    <property type="entry name" value="PRK11006.1"/>
    <property type="match status" value="1"/>
</dbReference>
<keyword evidence="12" id="KW-0418">Kinase</keyword>
<evidence type="ECO:0000256" key="7">
    <source>
        <dbReference type="ARBA" id="ARBA00022553"/>
    </source>
</evidence>
<evidence type="ECO:0000256" key="13">
    <source>
        <dbReference type="ARBA" id="ARBA00022840"/>
    </source>
</evidence>
<dbReference type="Gene3D" id="3.30.450.20">
    <property type="entry name" value="PAS domain"/>
    <property type="match status" value="1"/>
</dbReference>
<dbReference type="Gene3D" id="1.10.287.130">
    <property type="match status" value="1"/>
</dbReference>
<evidence type="ECO:0000256" key="9">
    <source>
        <dbReference type="ARBA" id="ARBA00022679"/>
    </source>
</evidence>
<dbReference type="InterPro" id="IPR003661">
    <property type="entry name" value="HisK_dim/P_dom"/>
</dbReference>
<dbReference type="InterPro" id="IPR035965">
    <property type="entry name" value="PAS-like_dom_sf"/>
</dbReference>
<keyword evidence="6" id="KW-1003">Cell membrane</keyword>
<evidence type="ECO:0000256" key="10">
    <source>
        <dbReference type="ARBA" id="ARBA00022692"/>
    </source>
</evidence>
<evidence type="ECO:0000256" key="12">
    <source>
        <dbReference type="ARBA" id="ARBA00022777"/>
    </source>
</evidence>
<gene>
    <name evidence="20" type="primary">phoR</name>
    <name evidence="20" type="ORF">DENOEST_1580</name>
</gene>
<dbReference type="SMART" id="SM00091">
    <property type="entry name" value="PAS"/>
    <property type="match status" value="1"/>
</dbReference>
<proteinExistence type="predicted"/>
<dbReference type="PANTHER" id="PTHR45453">
    <property type="entry name" value="PHOSPHATE REGULON SENSOR PROTEIN PHOR"/>
    <property type="match status" value="1"/>
</dbReference>
<evidence type="ECO:0000256" key="5">
    <source>
        <dbReference type="ARBA" id="ARBA00022448"/>
    </source>
</evidence>
<evidence type="ECO:0000313" key="21">
    <source>
        <dbReference type="Proteomes" id="UP000515733"/>
    </source>
</evidence>
<accession>A0A6S6XVA2</accession>
<evidence type="ECO:0000256" key="15">
    <source>
        <dbReference type="ARBA" id="ARBA00023012"/>
    </source>
</evidence>
<comment type="subcellular location">
    <subcellularLocation>
        <location evidence="2">Cell inner membrane</location>
        <topology evidence="2">Multi-pass membrane protein</topology>
    </subcellularLocation>
</comment>
<dbReference type="InterPro" id="IPR000014">
    <property type="entry name" value="PAS"/>
</dbReference>
<dbReference type="InterPro" id="IPR005467">
    <property type="entry name" value="His_kinase_dom"/>
</dbReference>